<proteinExistence type="predicted"/>
<sequence length="150" mass="16592">MSLVKVFKRTRQANGATGEFQQFYSFPATIPGFTVCVPVVVPVKVASGKNGADLEIVACCKHCPLEISTKVKFPKSRLAALDWCYPDAGSEFSRFLSEKFDSVCDDCAKELHKATCIPHGVNSQYNHLLTEHSDTIFCDVCLTTLQNLRL</sequence>
<evidence type="ECO:0000313" key="1">
    <source>
        <dbReference type="EMBL" id="QNR54647.1"/>
    </source>
</evidence>
<accession>A0A7H0XHX4</accession>
<protein>
    <submittedName>
        <fullName evidence="1">ORF1</fullName>
    </submittedName>
</protein>
<reference evidence="1" key="1">
    <citation type="submission" date="2019-12" db="EMBL/GenBank/DDBJ databases">
        <title>Molecular characterization of Physalis rugose mosaic virus from Santa Catarina state.</title>
        <authorList>
            <person name="Savi A."/>
            <person name="Faria C.B."/>
            <person name="Fajardo T.V.M."/>
            <person name="Nhani A."/>
            <person name="Silva F.N."/>
        </authorList>
    </citation>
    <scope>NUCLEOTIDE SEQUENCE</scope>
    <source>
        <strain evidence="1">PhyRMV:BR:SC:01:2</strain>
    </source>
</reference>
<organism evidence="1">
    <name type="scientific">Physalis rugose mosaic virus</name>
    <dbReference type="NCBI Taxonomy" id="2607629"/>
    <lineage>
        <taxon>Viruses</taxon>
        <taxon>Riboviria</taxon>
        <taxon>Orthornavirae</taxon>
        <taxon>Pisuviricota</taxon>
        <taxon>Pisoniviricetes</taxon>
        <taxon>Sobelivirales</taxon>
        <taxon>Solemoviridae</taxon>
        <taxon>Sobemovirus</taxon>
        <taxon>Sobemovirus PHYRMV</taxon>
    </lineage>
</organism>
<name>A0A7H0XHX4_9VIRU</name>
<dbReference type="EMBL" id="MN782300">
    <property type="protein sequence ID" value="QNR54647.1"/>
    <property type="molecule type" value="Genomic_RNA"/>
</dbReference>